<dbReference type="Proteomes" id="UP001207930">
    <property type="component" value="Unassembled WGS sequence"/>
</dbReference>
<evidence type="ECO:0000313" key="1">
    <source>
        <dbReference type="EMBL" id="MCW1883520.1"/>
    </source>
</evidence>
<organism evidence="1 2">
    <name type="scientific">Luteolibacter flavescens</name>
    <dbReference type="NCBI Taxonomy" id="1859460"/>
    <lineage>
        <taxon>Bacteria</taxon>
        <taxon>Pseudomonadati</taxon>
        <taxon>Verrucomicrobiota</taxon>
        <taxon>Verrucomicrobiia</taxon>
        <taxon>Verrucomicrobiales</taxon>
        <taxon>Verrucomicrobiaceae</taxon>
        <taxon>Luteolibacter</taxon>
    </lineage>
</organism>
<dbReference type="RefSeq" id="WP_264499479.1">
    <property type="nucleotide sequence ID" value="NZ_JAPDDS010000001.1"/>
</dbReference>
<evidence type="ECO:0000313" key="2">
    <source>
        <dbReference type="Proteomes" id="UP001207930"/>
    </source>
</evidence>
<proteinExistence type="predicted"/>
<protein>
    <submittedName>
        <fullName evidence="1">Uncharacterized protein</fullName>
    </submittedName>
</protein>
<comment type="caution">
    <text evidence="1">The sequence shown here is derived from an EMBL/GenBank/DDBJ whole genome shotgun (WGS) entry which is preliminary data.</text>
</comment>
<keyword evidence="2" id="KW-1185">Reference proteome</keyword>
<reference evidence="1 2" key="1">
    <citation type="submission" date="2022-10" db="EMBL/GenBank/DDBJ databases">
        <title>Luteolibacter flavescens strain MCCC 1K03193, whole genome shotgun sequencing project.</title>
        <authorList>
            <person name="Zhao G."/>
            <person name="Shen L."/>
        </authorList>
    </citation>
    <scope>NUCLEOTIDE SEQUENCE [LARGE SCALE GENOMIC DNA]</scope>
    <source>
        <strain evidence="1 2">MCCC 1K03193</strain>
    </source>
</reference>
<sequence>MKHVHELVGDYIDEHPEEFERGKVGMIVPDGTDERVVARWLDESMGSGNWAAGLRGATKEDACCYARRVLASFSDKADDVTTARILECVNAFADWEKNLTKGPEVVISYCGWMRSELQRRWREPLILWPWVAVELTFCELSIRSYHRLETKEAESTLAMLVINAAHFFDAHKRPE</sequence>
<gene>
    <name evidence="1" type="ORF">OKA04_02195</name>
</gene>
<dbReference type="EMBL" id="JAPDDS010000001">
    <property type="protein sequence ID" value="MCW1883520.1"/>
    <property type="molecule type" value="Genomic_DNA"/>
</dbReference>
<name>A0ABT3FJ00_9BACT</name>
<accession>A0ABT3FJ00</accession>